<dbReference type="KEGG" id="hdh:G5B40_17840"/>
<sequence length="211" mass="22459">MQALIDAEPAPGGRKVVDLRGALVTRLEARLDRLETTHRSVIAAAYENLAGTTQIQKAVLLLLAQNRFVDFLRALTLETPEMVAVDCARLCIETDEAAPGPLTGLDESLSESLVILPPGGVDAYFALGGAAGRPISLRPAVAEADAVFGDTADSIRSEALVRLDLGDGREGLLVFGAEDARRFGPEHGGDLLEFFGGVVERALRRWLAPES</sequence>
<dbReference type="Proteomes" id="UP000503336">
    <property type="component" value="Chromosome"/>
</dbReference>
<proteinExistence type="predicted"/>
<dbReference type="InterPro" id="IPR007435">
    <property type="entry name" value="DUF484"/>
</dbReference>
<organism evidence="1 2">
    <name type="scientific">Pikeienuella piscinae</name>
    <dbReference type="NCBI Taxonomy" id="2748098"/>
    <lineage>
        <taxon>Bacteria</taxon>
        <taxon>Pseudomonadati</taxon>
        <taxon>Pseudomonadota</taxon>
        <taxon>Alphaproteobacteria</taxon>
        <taxon>Rhodobacterales</taxon>
        <taxon>Paracoccaceae</taxon>
        <taxon>Pikeienuella</taxon>
    </lineage>
</organism>
<dbReference type="Pfam" id="PF04340">
    <property type="entry name" value="DUF484"/>
    <property type="match status" value="1"/>
</dbReference>
<name>A0A7M3T7H9_9RHOB</name>
<gene>
    <name evidence="1" type="ORF">G5B40_17840</name>
</gene>
<dbReference type="InterPro" id="IPR029016">
    <property type="entry name" value="GAF-like_dom_sf"/>
</dbReference>
<dbReference type="AlphaFoldDB" id="A0A7M3T7H9"/>
<keyword evidence="2" id="KW-1185">Reference proteome</keyword>
<dbReference type="Gene3D" id="3.30.450.40">
    <property type="match status" value="1"/>
</dbReference>
<dbReference type="EMBL" id="CP049056">
    <property type="protein sequence ID" value="QIE57960.1"/>
    <property type="molecule type" value="Genomic_DNA"/>
</dbReference>
<evidence type="ECO:0000313" key="1">
    <source>
        <dbReference type="EMBL" id="QIE57960.1"/>
    </source>
</evidence>
<accession>A0A7M3T7H9</accession>
<evidence type="ECO:0000313" key="2">
    <source>
        <dbReference type="Proteomes" id="UP000503336"/>
    </source>
</evidence>
<reference evidence="1 2" key="1">
    <citation type="submission" date="2020-02" db="EMBL/GenBank/DDBJ databases">
        <title>complete genome sequence of Rhodobacteraceae bacterium.</title>
        <authorList>
            <person name="Park J."/>
            <person name="Kim Y.-S."/>
            <person name="Kim K.-H."/>
        </authorList>
    </citation>
    <scope>NUCLEOTIDE SEQUENCE [LARGE SCALE GENOMIC DNA]</scope>
    <source>
        <strain evidence="1 2">RR4-56</strain>
    </source>
</reference>
<protein>
    <submittedName>
        <fullName evidence="1">DUF484 family protein</fullName>
    </submittedName>
</protein>